<feature type="active site" evidence="6">
    <location>
        <position position="262"/>
    </location>
</feature>
<protein>
    <recommendedName>
        <fullName evidence="3 5">Glucose-6-phosphate 1-epimerase</fullName>
        <ecNumber evidence="3 5">5.1.3.15</ecNumber>
    </recommendedName>
</protein>
<dbReference type="GO" id="GO:0047938">
    <property type="term" value="F:glucose-6-phosphate 1-epimerase activity"/>
    <property type="evidence" value="ECO:0007669"/>
    <property type="project" value="UniProtKB-UniRule"/>
</dbReference>
<feature type="binding site" evidence="7">
    <location>
        <position position="85"/>
    </location>
    <ligand>
        <name>substrate</name>
    </ligand>
</feature>
<reference evidence="8" key="1">
    <citation type="submission" date="2021-06" db="EMBL/GenBank/DDBJ databases">
        <authorList>
            <person name="Kallberg Y."/>
            <person name="Tangrot J."/>
            <person name="Rosling A."/>
        </authorList>
    </citation>
    <scope>NUCLEOTIDE SEQUENCE</scope>
    <source>
        <strain evidence="8">BR232B</strain>
    </source>
</reference>
<dbReference type="InterPro" id="IPR011013">
    <property type="entry name" value="Gal_mutarotase_sf_dom"/>
</dbReference>
<sequence>MPFQKSDDKVIIQDGNENSVEVYFYGATVTSWITAGKERLFLSKNAILNGTKAIRGGIPLVFPQFGKAEDSDAPTAALPQHGFARNSKWEFLEGKDGDNEVTGIFGLSPSSVPTELYQKWPFPFKLLYTVTLRPQSLSTFISVKNEGSEAFDFHTLLHTYFSIPDISTLKIHNLANNVFIDKVANGARDTETREVITVNGEVDRVYEDVNAEAVLVQYGDGSGIRVKRIGVKDVVVWNQWEAKAAAMSDFGDDEYKEMICVELGNVSKYVHLAPGETWEGGQELSVI</sequence>
<comment type="catalytic activity">
    <reaction evidence="1">
        <text>alpha-D-glucose 6-phosphate = beta-D-glucose 6-phosphate</text>
        <dbReference type="Rhea" id="RHEA:16249"/>
        <dbReference type="ChEBI" id="CHEBI:58225"/>
        <dbReference type="ChEBI" id="CHEBI:58247"/>
        <dbReference type="EC" id="5.1.3.15"/>
    </reaction>
</comment>
<feature type="binding site" evidence="7">
    <location>
        <position position="55"/>
    </location>
    <ligand>
        <name>substrate</name>
    </ligand>
</feature>
<feature type="binding site" evidence="7">
    <location>
        <position position="80"/>
    </location>
    <ligand>
        <name>substrate</name>
    </ligand>
</feature>
<proteinExistence type="inferred from homology"/>
<evidence type="ECO:0000313" key="9">
    <source>
        <dbReference type="Proteomes" id="UP000789739"/>
    </source>
</evidence>
<dbReference type="Gene3D" id="2.70.98.10">
    <property type="match status" value="1"/>
</dbReference>
<evidence type="ECO:0000256" key="5">
    <source>
        <dbReference type="PIRNR" id="PIRNR016020"/>
    </source>
</evidence>
<dbReference type="SUPFAM" id="SSF74650">
    <property type="entry name" value="Galactose mutarotase-like"/>
    <property type="match status" value="1"/>
</dbReference>
<dbReference type="InterPro" id="IPR025532">
    <property type="entry name" value="G6P_1-epimerase"/>
</dbReference>
<dbReference type="EMBL" id="CAJVPI010000148">
    <property type="protein sequence ID" value="CAG8489670.1"/>
    <property type="molecule type" value="Genomic_DNA"/>
</dbReference>
<dbReference type="GO" id="GO:0030246">
    <property type="term" value="F:carbohydrate binding"/>
    <property type="evidence" value="ECO:0007669"/>
    <property type="project" value="UniProtKB-UniRule"/>
</dbReference>
<evidence type="ECO:0000256" key="6">
    <source>
        <dbReference type="PIRSR" id="PIRSR016020-1"/>
    </source>
</evidence>
<dbReference type="PANTHER" id="PTHR11122:SF13">
    <property type="entry name" value="GLUCOSE-6-PHOSPHATE 1-EPIMERASE"/>
    <property type="match status" value="1"/>
</dbReference>
<comment type="similarity">
    <text evidence="2 5">Belongs to the glucose-6-phosphate 1-epimerase family.</text>
</comment>
<dbReference type="GO" id="GO:0005737">
    <property type="term" value="C:cytoplasm"/>
    <property type="evidence" value="ECO:0007669"/>
    <property type="project" value="TreeGrafter"/>
</dbReference>
<evidence type="ECO:0000256" key="2">
    <source>
        <dbReference type="ARBA" id="ARBA00005866"/>
    </source>
</evidence>
<accession>A0A9N8WNQ7</accession>
<dbReference type="CDD" id="cd09020">
    <property type="entry name" value="D-hex-6-P-epi_like"/>
    <property type="match status" value="1"/>
</dbReference>
<dbReference type="GO" id="GO:0005975">
    <property type="term" value="P:carbohydrate metabolic process"/>
    <property type="evidence" value="ECO:0007669"/>
    <property type="project" value="InterPro"/>
</dbReference>
<gene>
    <name evidence="8" type="ORF">PBRASI_LOCUS2033</name>
</gene>
<dbReference type="Pfam" id="PF01263">
    <property type="entry name" value="Aldose_epim"/>
    <property type="match status" value="1"/>
</dbReference>
<evidence type="ECO:0000256" key="1">
    <source>
        <dbReference type="ARBA" id="ARBA00001096"/>
    </source>
</evidence>
<keyword evidence="9" id="KW-1185">Reference proteome</keyword>
<keyword evidence="4 5" id="KW-0413">Isomerase</keyword>
<dbReference type="Proteomes" id="UP000789739">
    <property type="component" value="Unassembled WGS sequence"/>
</dbReference>
<comment type="function">
    <text evidence="5">Catalyzes the interconversion between the alpha and beta anomers from at least three hexose 6-phosphate sugars (Glc6P, Gal6P, and Man6P).</text>
</comment>
<comment type="caution">
    <text evidence="8">The sequence shown here is derived from an EMBL/GenBank/DDBJ whole genome shotgun (WGS) entry which is preliminary data.</text>
</comment>
<evidence type="ECO:0000256" key="3">
    <source>
        <dbReference type="ARBA" id="ARBA00012083"/>
    </source>
</evidence>
<dbReference type="PANTHER" id="PTHR11122">
    <property type="entry name" value="APOSPORY-ASSOCIATED PROTEIN C-RELATED"/>
    <property type="match status" value="1"/>
</dbReference>
<evidence type="ECO:0000256" key="4">
    <source>
        <dbReference type="ARBA" id="ARBA00023235"/>
    </source>
</evidence>
<evidence type="ECO:0000256" key="7">
    <source>
        <dbReference type="PIRSR" id="PIRSR016020-2"/>
    </source>
</evidence>
<name>A0A9N8WNQ7_9GLOM</name>
<organism evidence="8 9">
    <name type="scientific">Paraglomus brasilianum</name>
    <dbReference type="NCBI Taxonomy" id="144538"/>
    <lineage>
        <taxon>Eukaryota</taxon>
        <taxon>Fungi</taxon>
        <taxon>Fungi incertae sedis</taxon>
        <taxon>Mucoromycota</taxon>
        <taxon>Glomeromycotina</taxon>
        <taxon>Glomeromycetes</taxon>
        <taxon>Paraglomerales</taxon>
        <taxon>Paraglomeraceae</taxon>
        <taxon>Paraglomus</taxon>
    </lineage>
</organism>
<evidence type="ECO:0000313" key="8">
    <source>
        <dbReference type="EMBL" id="CAG8489670.1"/>
    </source>
</evidence>
<dbReference type="OrthoDB" id="1659429at2759"/>
<dbReference type="InterPro" id="IPR014718">
    <property type="entry name" value="GH-type_carb-bd"/>
</dbReference>
<dbReference type="EC" id="5.1.3.15" evidence="3 5"/>
<dbReference type="PIRSF" id="PIRSF016020">
    <property type="entry name" value="PHexose_mutarotase"/>
    <property type="match status" value="1"/>
</dbReference>
<dbReference type="InterPro" id="IPR008183">
    <property type="entry name" value="Aldose_1/G6P_1-epimerase"/>
</dbReference>
<feature type="active site" evidence="6">
    <location>
        <position position="158"/>
    </location>
</feature>
<dbReference type="AlphaFoldDB" id="A0A9N8WNQ7"/>